<gene>
    <name evidence="2" type="ORF">H9798_09930</name>
</gene>
<keyword evidence="1" id="KW-1133">Transmembrane helix</keyword>
<organism evidence="2 3">
    <name type="scientific">Candidatus Mediterraneibacter pullicola</name>
    <dbReference type="NCBI Taxonomy" id="2838682"/>
    <lineage>
        <taxon>Bacteria</taxon>
        <taxon>Bacillati</taxon>
        <taxon>Bacillota</taxon>
        <taxon>Clostridia</taxon>
        <taxon>Lachnospirales</taxon>
        <taxon>Lachnospiraceae</taxon>
        <taxon>Mediterraneibacter</taxon>
    </lineage>
</organism>
<protein>
    <submittedName>
        <fullName evidence="2">ABC transporter permease</fullName>
    </submittedName>
</protein>
<accession>A0A9D2KJ24</accession>
<evidence type="ECO:0000313" key="2">
    <source>
        <dbReference type="EMBL" id="HJA07439.1"/>
    </source>
</evidence>
<feature type="transmembrane region" description="Helical" evidence="1">
    <location>
        <begin position="190"/>
        <end position="210"/>
    </location>
</feature>
<name>A0A9D2KJ24_9FIRM</name>
<evidence type="ECO:0000256" key="1">
    <source>
        <dbReference type="SAM" id="Phobius"/>
    </source>
</evidence>
<dbReference type="AlphaFoldDB" id="A0A9D2KJ24"/>
<reference evidence="2" key="2">
    <citation type="submission" date="2021-04" db="EMBL/GenBank/DDBJ databases">
        <authorList>
            <person name="Gilroy R."/>
        </authorList>
    </citation>
    <scope>NUCLEOTIDE SEQUENCE</scope>
    <source>
        <strain evidence="2">ChiSjej2B20-11307</strain>
    </source>
</reference>
<reference evidence="2" key="1">
    <citation type="journal article" date="2021" name="PeerJ">
        <title>Extensive microbial diversity within the chicken gut microbiome revealed by metagenomics and culture.</title>
        <authorList>
            <person name="Gilroy R."/>
            <person name="Ravi A."/>
            <person name="Getino M."/>
            <person name="Pursley I."/>
            <person name="Horton D.L."/>
            <person name="Alikhan N.F."/>
            <person name="Baker D."/>
            <person name="Gharbi K."/>
            <person name="Hall N."/>
            <person name="Watson M."/>
            <person name="Adriaenssens E.M."/>
            <person name="Foster-Nyarko E."/>
            <person name="Jarju S."/>
            <person name="Secka A."/>
            <person name="Antonio M."/>
            <person name="Oren A."/>
            <person name="Chaudhuri R.R."/>
            <person name="La Ragione R."/>
            <person name="Hildebrand F."/>
            <person name="Pallen M.J."/>
        </authorList>
    </citation>
    <scope>NUCLEOTIDE SEQUENCE</scope>
    <source>
        <strain evidence="2">ChiSjej2B20-11307</strain>
    </source>
</reference>
<evidence type="ECO:0000313" key="3">
    <source>
        <dbReference type="Proteomes" id="UP000824223"/>
    </source>
</evidence>
<comment type="caution">
    <text evidence="2">The sequence shown here is derived from an EMBL/GenBank/DDBJ whole genome shotgun (WGS) entry which is preliminary data.</text>
</comment>
<keyword evidence="1" id="KW-0812">Transmembrane</keyword>
<feature type="transmembrane region" description="Helical" evidence="1">
    <location>
        <begin position="16"/>
        <end position="35"/>
    </location>
</feature>
<dbReference type="Proteomes" id="UP000824223">
    <property type="component" value="Unassembled WGS sequence"/>
</dbReference>
<feature type="transmembrane region" description="Helical" evidence="1">
    <location>
        <begin position="230"/>
        <end position="248"/>
    </location>
</feature>
<proteinExistence type="predicted"/>
<feature type="transmembrane region" description="Helical" evidence="1">
    <location>
        <begin position="153"/>
        <end position="178"/>
    </location>
</feature>
<dbReference type="EMBL" id="DXAK01000048">
    <property type="protein sequence ID" value="HJA07439.1"/>
    <property type="molecule type" value="Genomic_DNA"/>
</dbReference>
<keyword evidence="1" id="KW-0472">Membrane</keyword>
<feature type="transmembrane region" description="Helical" evidence="1">
    <location>
        <begin position="41"/>
        <end position="71"/>
    </location>
</feature>
<feature type="transmembrane region" description="Helical" evidence="1">
    <location>
        <begin position="92"/>
        <end position="124"/>
    </location>
</feature>
<sequence length="254" mass="28326">MGKLIKYEWKKQRTSRLVIMAALAVGILAFVWGLIFDKGNASAAGIVVVLMFSMAFLVLLYTGIESILVLNRDLRTKQSYMLWMVPKSIWEILGAKFIAAILQMFVVFVSFIVAGCICLGVAVVEYGGIRTVFEMADVFAQKVLSVNISWGDLFMLCTSVFVAWTDIICIGFLSVILARTVLVKSRFAGLLAVIIFFAINFAVDKVMNILYYIPAFEDARVFAGWNPWDVVYYIFIGVVLFGVSGWVADKKLSV</sequence>